<dbReference type="InterPro" id="IPR027291">
    <property type="entry name" value="Glyco_hydro_38_N_sf"/>
</dbReference>
<reference evidence="2" key="1">
    <citation type="journal article" date="2014" name="Int. J. Syst. Evol. Microbiol.">
        <title>Complete genome sequence of Corynebacterium casei LMG S-19264T (=DSM 44701T), isolated from a smear-ripened cheese.</title>
        <authorList>
            <consortium name="US DOE Joint Genome Institute (JGI-PGF)"/>
            <person name="Walter F."/>
            <person name="Albersmeier A."/>
            <person name="Kalinowski J."/>
            <person name="Ruckert C."/>
        </authorList>
    </citation>
    <scope>NUCLEOTIDE SEQUENCE</scope>
    <source>
        <strain evidence="2">KCTC 12870</strain>
    </source>
</reference>
<keyword evidence="3" id="KW-1185">Reference proteome</keyword>
<dbReference type="EMBL" id="BMXG01000009">
    <property type="protein sequence ID" value="GHC01600.1"/>
    <property type="molecule type" value="Genomic_DNA"/>
</dbReference>
<dbReference type="CDD" id="cd10791">
    <property type="entry name" value="GH38N_AMII_like_1"/>
    <property type="match status" value="1"/>
</dbReference>
<gene>
    <name evidence="2" type="ORF">GCM10007047_17680</name>
</gene>
<reference evidence="2" key="2">
    <citation type="submission" date="2020-09" db="EMBL/GenBank/DDBJ databases">
        <authorList>
            <person name="Sun Q."/>
            <person name="Kim S."/>
        </authorList>
    </citation>
    <scope>NUCLEOTIDE SEQUENCE</scope>
    <source>
        <strain evidence="2">KCTC 12870</strain>
    </source>
</reference>
<dbReference type="SUPFAM" id="SSF88713">
    <property type="entry name" value="Glycoside hydrolase/deacetylase"/>
    <property type="match status" value="1"/>
</dbReference>
<sequence length="819" mass="92471">MPQKLDCTPERKWKVFLVHHSHTDIGYTQLQNRIARHHVSFLDQAIDISSQLSNDESLSGFKWTNECFWSIEQWLKQNDSSRMSKLVDCIQQGTIGLSATYLHFNELIDDDLMRASIERSAAFARIHELPLDTALSADINGFSWGYAQALADAGVTNFITSIHSHHGLAPLGKRQFPFLWETPSGQELLVWNGEHYQLGNALGLAPGAVITYGFTDELRPATRKMDCYDIAAVRLPRYLRQLERDGYPHDFVLLQATGAISDNAPPSAEIARFVNYWNLRNDDWIQVTMATPSEFCRHVREQVKEIPRLSGDWPDWWSDGLAANPNEVRLAREAMRIGHWSKKLAERKGITLSVSKSDRLEQNLLLFSEHTFNHSDSMSAPWGLISKGISGCKNATAAGAYEAAMDLQDYILEILGEKVNTSPSSTEKLVYKVINPFSEPVDDVASLYLEYRDFGELSTDPEICERDSGSVMGSSKCKAPRGYTFDIHVKLAANEEAEFELHAGTGSIRSLQRNFSEVGADYDVEGREASTSKCRVDHSGIETPLLRLDFAENGEITSLLDKSNGLELLNANRHHAPFTPVYEVTPVGENDGERMCDVRRSFGRNRKGKSVRRTAGVISDVCFPKATHIHILVEITYALEGVEWLKLFLKIWRNAPRIDVTVHMQKKCIWEPESLFLALPFSTPGGQFYLDKPGGPIRPWQDQLPDTLTDWFCLQNGYAICGSGYGLVVTMPDSPLLQLGPLDFGKRLLMGHPNLRIENVRPYAWLMNNYWETNFEANLGGFHEFNYRLEFGSHLAGSQEAIRRCQILNHGLKPFRINQ</sequence>
<evidence type="ECO:0000313" key="3">
    <source>
        <dbReference type="Proteomes" id="UP000642829"/>
    </source>
</evidence>
<dbReference type="InterPro" id="IPR000602">
    <property type="entry name" value="Glyco_hydro_38_N"/>
</dbReference>
<feature type="domain" description="Glycoside hydrolase family 38 N-terminal" evidence="1">
    <location>
        <begin position="14"/>
        <end position="306"/>
    </location>
</feature>
<dbReference type="Pfam" id="PF01074">
    <property type="entry name" value="Glyco_hydro_38N"/>
    <property type="match status" value="1"/>
</dbReference>
<name>A0A8J3GE97_9BACT</name>
<dbReference type="GO" id="GO:0004559">
    <property type="term" value="F:alpha-mannosidase activity"/>
    <property type="evidence" value="ECO:0007669"/>
    <property type="project" value="InterPro"/>
</dbReference>
<dbReference type="Gene3D" id="3.20.110.10">
    <property type="entry name" value="Glycoside hydrolase 38, N terminal domain"/>
    <property type="match status" value="1"/>
</dbReference>
<dbReference type="AlphaFoldDB" id="A0A8J3GE97"/>
<dbReference type="GO" id="GO:0006013">
    <property type="term" value="P:mannose metabolic process"/>
    <property type="evidence" value="ECO:0007669"/>
    <property type="project" value="InterPro"/>
</dbReference>
<protein>
    <recommendedName>
        <fullName evidence="1">Glycoside hydrolase family 38 N-terminal domain-containing protein</fullName>
    </recommendedName>
</protein>
<evidence type="ECO:0000313" key="2">
    <source>
        <dbReference type="EMBL" id="GHC01600.1"/>
    </source>
</evidence>
<dbReference type="RefSeq" id="WP_189514200.1">
    <property type="nucleotide sequence ID" value="NZ_BMXG01000009.1"/>
</dbReference>
<dbReference type="InterPro" id="IPR011330">
    <property type="entry name" value="Glyco_hydro/deAcase_b/a-brl"/>
</dbReference>
<proteinExistence type="predicted"/>
<dbReference type="Proteomes" id="UP000642829">
    <property type="component" value="Unassembled WGS sequence"/>
</dbReference>
<comment type="caution">
    <text evidence="2">The sequence shown here is derived from an EMBL/GenBank/DDBJ whole genome shotgun (WGS) entry which is preliminary data.</text>
</comment>
<evidence type="ECO:0000259" key="1">
    <source>
        <dbReference type="Pfam" id="PF01074"/>
    </source>
</evidence>
<accession>A0A8J3GE97</accession>
<organism evidence="2 3">
    <name type="scientific">Cerasicoccus arenae</name>
    <dbReference type="NCBI Taxonomy" id="424488"/>
    <lineage>
        <taxon>Bacteria</taxon>
        <taxon>Pseudomonadati</taxon>
        <taxon>Verrucomicrobiota</taxon>
        <taxon>Opitutia</taxon>
        <taxon>Puniceicoccales</taxon>
        <taxon>Cerasicoccaceae</taxon>
        <taxon>Cerasicoccus</taxon>
    </lineage>
</organism>